<dbReference type="GO" id="GO:0016787">
    <property type="term" value="F:hydrolase activity"/>
    <property type="evidence" value="ECO:0007669"/>
    <property type="project" value="UniProtKB-KW"/>
</dbReference>
<keyword evidence="4" id="KW-0067">ATP-binding</keyword>
<accession>R9T952</accession>
<dbReference type="CDD" id="cd12089">
    <property type="entry name" value="Hef_ID"/>
    <property type="match status" value="1"/>
</dbReference>
<name>R9T952_METII</name>
<dbReference type="HOGENOM" id="CLU_002513_3_1_2"/>
<gene>
    <name evidence="7" type="ORF">MMINT_05280</name>
</gene>
<evidence type="ECO:0000256" key="4">
    <source>
        <dbReference type="ARBA" id="ARBA00022840"/>
    </source>
</evidence>
<dbReference type="PANTHER" id="PTHR14025:SF20">
    <property type="entry name" value="FANCONI ANEMIA GROUP M PROTEIN"/>
    <property type="match status" value="1"/>
</dbReference>
<dbReference type="PROSITE" id="PS51194">
    <property type="entry name" value="HELICASE_CTER"/>
    <property type="match status" value="1"/>
</dbReference>
<dbReference type="InterPro" id="IPR027417">
    <property type="entry name" value="P-loop_NTPase"/>
</dbReference>
<keyword evidence="3" id="KW-0347">Helicase</keyword>
<dbReference type="RefSeq" id="WP_020448433.1">
    <property type="nucleotide sequence ID" value="NC_021353.1"/>
</dbReference>
<dbReference type="Pfam" id="PF00270">
    <property type="entry name" value="DEAD"/>
    <property type="match status" value="1"/>
</dbReference>
<organism evidence="7 8">
    <name type="scientific">Methanomassiliicoccus intestinalis (strain Issoire-Mx1)</name>
    <dbReference type="NCBI Taxonomy" id="1295009"/>
    <lineage>
        <taxon>Archaea</taxon>
        <taxon>Methanobacteriati</taxon>
        <taxon>Thermoplasmatota</taxon>
        <taxon>Thermoplasmata</taxon>
        <taxon>Methanomassiliicoccales</taxon>
        <taxon>Methanomassiliicoccaceae</taxon>
        <taxon>Methanomassiliicoccus</taxon>
    </lineage>
</organism>
<dbReference type="GO" id="GO:0004386">
    <property type="term" value="F:helicase activity"/>
    <property type="evidence" value="ECO:0007669"/>
    <property type="project" value="UniProtKB-KW"/>
</dbReference>
<dbReference type="InterPro" id="IPR011545">
    <property type="entry name" value="DEAD/DEAH_box_helicase_dom"/>
</dbReference>
<dbReference type="GO" id="GO:0005524">
    <property type="term" value="F:ATP binding"/>
    <property type="evidence" value="ECO:0007669"/>
    <property type="project" value="UniProtKB-KW"/>
</dbReference>
<dbReference type="PROSITE" id="PS51192">
    <property type="entry name" value="HELICASE_ATP_BIND_1"/>
    <property type="match status" value="1"/>
</dbReference>
<dbReference type="GO" id="GO:0140097">
    <property type="term" value="F:catalytic activity, acting on DNA"/>
    <property type="evidence" value="ECO:0007669"/>
    <property type="project" value="UniProtKB-ARBA"/>
</dbReference>
<dbReference type="Pfam" id="PF00271">
    <property type="entry name" value="Helicase_C"/>
    <property type="match status" value="1"/>
</dbReference>
<dbReference type="InterPro" id="IPR041755">
    <property type="entry name" value="Hef_ID"/>
</dbReference>
<evidence type="ECO:0000313" key="8">
    <source>
        <dbReference type="Proteomes" id="UP000014070"/>
    </source>
</evidence>
<dbReference type="KEGG" id="mer:MMINT_05280"/>
<dbReference type="GO" id="GO:0003676">
    <property type="term" value="F:nucleic acid binding"/>
    <property type="evidence" value="ECO:0007669"/>
    <property type="project" value="InterPro"/>
</dbReference>
<reference evidence="7 8" key="1">
    <citation type="journal article" date="2013" name="Genome Announc.">
        <title>Genome sequence of 'Candidatus Methanomassiliicoccus intestinalis' Issoire-Mx1, a third thermoplasmatales-related methanogenic archaeon from human feces.</title>
        <authorList>
            <person name="Borrel G."/>
            <person name="Harris H.M."/>
            <person name="Parisot N."/>
            <person name="Gaci N."/>
            <person name="Tottey W."/>
            <person name="Mihajlovski A."/>
            <person name="Deane J."/>
            <person name="Gribaldo S."/>
            <person name="Bardot O."/>
            <person name="Peyretaillade E."/>
            <person name="Peyret P."/>
            <person name="O'Toole P.W."/>
            <person name="Brugere J.F."/>
        </authorList>
    </citation>
    <scope>NUCLEOTIDE SEQUENCE [LARGE SCALE GENOMIC DNA]</scope>
    <source>
        <strain evidence="7 8">Issoire-Mx1</strain>
    </source>
</reference>
<evidence type="ECO:0000256" key="2">
    <source>
        <dbReference type="ARBA" id="ARBA00022801"/>
    </source>
</evidence>
<keyword evidence="8" id="KW-1185">Reference proteome</keyword>
<dbReference type="NCBIfam" id="NF010337">
    <property type="entry name" value="PRK13766.1"/>
    <property type="match status" value="1"/>
</dbReference>
<dbReference type="Pfam" id="PF21210">
    <property type="entry name" value="RNA_helicase_helical"/>
    <property type="match status" value="1"/>
</dbReference>
<evidence type="ECO:0000313" key="7">
    <source>
        <dbReference type="EMBL" id="AGN25908.1"/>
    </source>
</evidence>
<dbReference type="InParanoid" id="R9T952"/>
<dbReference type="PANTHER" id="PTHR14025">
    <property type="entry name" value="FANCONI ANEMIA GROUP M FANCM FAMILY MEMBER"/>
    <property type="match status" value="1"/>
</dbReference>
<dbReference type="AlphaFoldDB" id="R9T952"/>
<dbReference type="InterPro" id="IPR001650">
    <property type="entry name" value="Helicase_C-like"/>
</dbReference>
<dbReference type="GeneID" id="41322957"/>
<evidence type="ECO:0000259" key="5">
    <source>
        <dbReference type="PROSITE" id="PS51192"/>
    </source>
</evidence>
<keyword evidence="1" id="KW-0547">Nucleotide-binding</keyword>
<dbReference type="FunCoup" id="R9T952">
    <property type="interactions" value="58"/>
</dbReference>
<evidence type="ECO:0000256" key="3">
    <source>
        <dbReference type="ARBA" id="ARBA00022806"/>
    </source>
</evidence>
<dbReference type="SMART" id="SM00487">
    <property type="entry name" value="DEXDc"/>
    <property type="match status" value="1"/>
</dbReference>
<keyword evidence="2" id="KW-0378">Hydrolase</keyword>
<dbReference type="Gene3D" id="3.40.50.300">
    <property type="entry name" value="P-loop containing nucleotide triphosphate hydrolases"/>
    <property type="match status" value="2"/>
</dbReference>
<evidence type="ECO:0000256" key="1">
    <source>
        <dbReference type="ARBA" id="ARBA00022741"/>
    </source>
</evidence>
<sequence>MIEDPVYVNHPLIKEDTIQFREYQRYLADSCLSASTLVVLPTGMGKTVVALMVAAEVLERKGGKVLFLAPTKPLVEQHSDFMERSILCRSICTLTGETTPEERELLWNRTDVIVSTPQVISNDLKHERIKLDNVSLIIFDEAHRAVGNYSYVYIADEYSKVKTGLSLGMTASPGSNTQKIMEVCTNLHVERIEIKTELDKDVSEFVHENYVDWIIVELPNAILEISNVLRSLYDKYVAELKTTGLMTPGRPATMSHLLDVQKEVQSRLNRGEKNRKLYNALSIQARAVKVNHAVELIETQGVTPLSLYLKKIKEDSEDAKGSKASKAIASSEEFSIVMDMVSNTKMEHPKISRIMGVVSQQLNSRPESKVLVFTQYRDTCDMVMEYLSKIDGVRVSKLIGQSGRGTEKGLKQKEQLGVLQRFRDDEINVLVATSVGEEGLDVANTDLVVFYEPVPSEIRSIQRRGRTGRNRDGRVIVMMTAGTKDEVSQKSSDRKEQEMKKRLYALKKEWDSQNTGIQMRFEIN</sequence>
<feature type="domain" description="Helicase ATP-binding" evidence="5">
    <location>
        <begin position="27"/>
        <end position="191"/>
    </location>
</feature>
<feature type="domain" description="Helicase C-terminal" evidence="6">
    <location>
        <begin position="350"/>
        <end position="514"/>
    </location>
</feature>
<dbReference type="Proteomes" id="UP000014070">
    <property type="component" value="Chromosome"/>
</dbReference>
<dbReference type="STRING" id="1295009.MMINT_05280"/>
<evidence type="ECO:0000259" key="6">
    <source>
        <dbReference type="PROSITE" id="PS51194"/>
    </source>
</evidence>
<dbReference type="EMBL" id="CP005934">
    <property type="protein sequence ID" value="AGN25908.1"/>
    <property type="molecule type" value="Genomic_DNA"/>
</dbReference>
<protein>
    <submittedName>
        <fullName evidence="7">Hef nuclease</fullName>
    </submittedName>
</protein>
<dbReference type="SUPFAM" id="SSF52540">
    <property type="entry name" value="P-loop containing nucleoside triphosphate hydrolases"/>
    <property type="match status" value="1"/>
</dbReference>
<proteinExistence type="predicted"/>
<dbReference type="SMART" id="SM00490">
    <property type="entry name" value="HELICc"/>
    <property type="match status" value="1"/>
</dbReference>
<dbReference type="Gene3D" id="1.20.1320.20">
    <property type="entry name" value="hef helicase domain"/>
    <property type="match status" value="1"/>
</dbReference>
<dbReference type="InterPro" id="IPR014001">
    <property type="entry name" value="Helicase_ATP-bd"/>
</dbReference>